<protein>
    <submittedName>
        <fullName evidence="3">Uncharacterized protein</fullName>
    </submittedName>
</protein>
<dbReference type="Gene3D" id="1.10.287.1490">
    <property type="match status" value="1"/>
</dbReference>
<dbReference type="InParanoid" id="A0A177CHS4"/>
<reference evidence="3 4" key="1">
    <citation type="submission" date="2016-05" db="EMBL/GenBank/DDBJ databases">
        <title>Comparative analysis of secretome profiles of manganese(II)-oxidizing ascomycete fungi.</title>
        <authorList>
            <consortium name="DOE Joint Genome Institute"/>
            <person name="Zeiner C.A."/>
            <person name="Purvine S.O."/>
            <person name="Zink E.M."/>
            <person name="Wu S."/>
            <person name="Pasa-Tolic L."/>
            <person name="Chaput D.L."/>
            <person name="Haridas S."/>
            <person name="Grigoriev I.V."/>
            <person name="Santelli C.M."/>
            <person name="Hansel C.M."/>
        </authorList>
    </citation>
    <scope>NUCLEOTIDE SEQUENCE [LARGE SCALE GENOMIC DNA]</scope>
    <source>
        <strain evidence="3 4">AP3s5-JAC2a</strain>
    </source>
</reference>
<dbReference type="GeneID" id="28766255"/>
<organism evidence="3 4">
    <name type="scientific">Paraphaeosphaeria sporulosa</name>
    <dbReference type="NCBI Taxonomy" id="1460663"/>
    <lineage>
        <taxon>Eukaryota</taxon>
        <taxon>Fungi</taxon>
        <taxon>Dikarya</taxon>
        <taxon>Ascomycota</taxon>
        <taxon>Pezizomycotina</taxon>
        <taxon>Dothideomycetes</taxon>
        <taxon>Pleosporomycetidae</taxon>
        <taxon>Pleosporales</taxon>
        <taxon>Massarineae</taxon>
        <taxon>Didymosphaeriaceae</taxon>
        <taxon>Paraphaeosphaeria</taxon>
    </lineage>
</organism>
<accession>A0A177CHS4</accession>
<dbReference type="AlphaFoldDB" id="A0A177CHS4"/>
<evidence type="ECO:0000313" key="4">
    <source>
        <dbReference type="Proteomes" id="UP000077069"/>
    </source>
</evidence>
<evidence type="ECO:0000256" key="1">
    <source>
        <dbReference type="SAM" id="Coils"/>
    </source>
</evidence>
<sequence>MSAHKVPQWPPELNYGPNPPRPRTATTSVAQLDATHNQEATKEAVPQKRTAEELLEQKRSKLQKQHENLNAYFNAEKEEYKQISTLLQQEKLTSFNTIKHLEQEKDQLRSELDSKTKLTTSLDTDLQRVMKDLKSWKEECETRDAEMKEANAKMDRLEGDNYQLKQDLAKNKKALEARKSFCDKKEAIIRDMTDNANNCRQVLAAKEKEMQEKESDKVHLKERLRNSDLALESRNKEIRQKNEEIAGLSAIRDSILKVAAEAQKTTAGRAEKSAPALPPARTVTLPSTRAANSAHSRK</sequence>
<dbReference type="Proteomes" id="UP000077069">
    <property type="component" value="Unassembled WGS sequence"/>
</dbReference>
<feature type="compositionally biased region" description="Polar residues" evidence="2">
    <location>
        <begin position="284"/>
        <end position="298"/>
    </location>
</feature>
<feature type="coiled-coil region" evidence="1">
    <location>
        <begin position="48"/>
        <end position="223"/>
    </location>
</feature>
<dbReference type="RefSeq" id="XP_018037449.1">
    <property type="nucleotide sequence ID" value="XM_018182769.1"/>
</dbReference>
<evidence type="ECO:0000256" key="2">
    <source>
        <dbReference type="SAM" id="MobiDB-lite"/>
    </source>
</evidence>
<keyword evidence="1" id="KW-0175">Coiled coil</keyword>
<evidence type="ECO:0000313" key="3">
    <source>
        <dbReference type="EMBL" id="OAG07084.1"/>
    </source>
</evidence>
<feature type="region of interest" description="Disordered" evidence="2">
    <location>
        <begin position="1"/>
        <end position="48"/>
    </location>
</feature>
<name>A0A177CHS4_9PLEO</name>
<dbReference type="OrthoDB" id="10549511at2759"/>
<feature type="region of interest" description="Disordered" evidence="2">
    <location>
        <begin position="262"/>
        <end position="298"/>
    </location>
</feature>
<keyword evidence="4" id="KW-1185">Reference proteome</keyword>
<gene>
    <name evidence="3" type="ORF">CC84DRAFT_1216089</name>
</gene>
<feature type="compositionally biased region" description="Polar residues" evidence="2">
    <location>
        <begin position="24"/>
        <end position="38"/>
    </location>
</feature>
<feature type="compositionally biased region" description="Basic and acidic residues" evidence="2">
    <location>
        <begin position="39"/>
        <end position="48"/>
    </location>
</feature>
<proteinExistence type="predicted"/>
<dbReference type="EMBL" id="KV441551">
    <property type="protein sequence ID" value="OAG07084.1"/>
    <property type="molecule type" value="Genomic_DNA"/>
</dbReference>